<dbReference type="Pfam" id="PF02656">
    <property type="entry name" value="DUF202"/>
    <property type="match status" value="1"/>
</dbReference>
<feature type="transmembrane region" description="Helical" evidence="5">
    <location>
        <begin position="55"/>
        <end position="74"/>
    </location>
</feature>
<organism evidence="7 8">
    <name type="scientific">Frankia nepalensis</name>
    <dbReference type="NCBI Taxonomy" id="1836974"/>
    <lineage>
        <taxon>Bacteria</taxon>
        <taxon>Bacillati</taxon>
        <taxon>Actinomycetota</taxon>
        <taxon>Actinomycetes</taxon>
        <taxon>Frankiales</taxon>
        <taxon>Frankiaceae</taxon>
        <taxon>Frankia</taxon>
    </lineage>
</organism>
<proteinExistence type="predicted"/>
<feature type="domain" description="DUF202" evidence="6">
    <location>
        <begin position="18"/>
        <end position="82"/>
    </location>
</feature>
<evidence type="ECO:0000259" key="6">
    <source>
        <dbReference type="Pfam" id="PF02656"/>
    </source>
</evidence>
<evidence type="ECO:0000256" key="1">
    <source>
        <dbReference type="ARBA" id="ARBA00004127"/>
    </source>
</evidence>
<keyword evidence="3 5" id="KW-1133">Transmembrane helix</keyword>
<keyword evidence="4 5" id="KW-0472">Membrane</keyword>
<dbReference type="EMBL" id="JAEACQ010000180">
    <property type="protein sequence ID" value="MBL7628275.1"/>
    <property type="molecule type" value="Genomic_DNA"/>
</dbReference>
<dbReference type="Proteomes" id="UP000604475">
    <property type="component" value="Unassembled WGS sequence"/>
</dbReference>
<protein>
    <submittedName>
        <fullName evidence="7">DUF202 domain-containing protein</fullName>
    </submittedName>
</protein>
<feature type="transmembrane region" description="Helical" evidence="5">
    <location>
        <begin position="95"/>
        <end position="116"/>
    </location>
</feature>
<dbReference type="InterPro" id="IPR003807">
    <property type="entry name" value="DUF202"/>
</dbReference>
<evidence type="ECO:0000256" key="2">
    <source>
        <dbReference type="ARBA" id="ARBA00022692"/>
    </source>
</evidence>
<evidence type="ECO:0000313" key="7">
    <source>
        <dbReference type="EMBL" id="MBL7628275.1"/>
    </source>
</evidence>
<name>A0A937UQH9_9ACTN</name>
<sequence>MTDDRRARAPEPCADAVDPGLQSERTYLSWQRTGLSLAGIGALLAHDALGRHRPLLAGGLLTALAGLLLTARAQRRYRATVAAVRAGRSPTDQRAVAVTAALTTVLCLVGLAAILFS</sequence>
<evidence type="ECO:0000256" key="3">
    <source>
        <dbReference type="ARBA" id="ARBA00022989"/>
    </source>
</evidence>
<dbReference type="RefSeq" id="WP_203004721.1">
    <property type="nucleotide sequence ID" value="NZ_JADWYU010000252.1"/>
</dbReference>
<dbReference type="AlphaFoldDB" id="A0A937UQH9"/>
<reference evidence="7" key="1">
    <citation type="submission" date="2020-12" db="EMBL/GenBank/DDBJ databases">
        <title>Genomic characterization of non-nitrogen-fixing Frankia strains.</title>
        <authorList>
            <person name="Carlos-Shanley C."/>
            <person name="Guerra T."/>
            <person name="Hahn D."/>
        </authorList>
    </citation>
    <scope>NUCLEOTIDE SEQUENCE</scope>
    <source>
        <strain evidence="7">CN6</strain>
    </source>
</reference>
<gene>
    <name evidence="7" type="ORF">I7412_14175</name>
</gene>
<evidence type="ECO:0000256" key="4">
    <source>
        <dbReference type="ARBA" id="ARBA00023136"/>
    </source>
</evidence>
<keyword evidence="2 5" id="KW-0812">Transmembrane</keyword>
<evidence type="ECO:0000256" key="5">
    <source>
        <dbReference type="SAM" id="Phobius"/>
    </source>
</evidence>
<comment type="caution">
    <text evidence="7">The sequence shown here is derived from an EMBL/GenBank/DDBJ whole genome shotgun (WGS) entry which is preliminary data.</text>
</comment>
<evidence type="ECO:0000313" key="8">
    <source>
        <dbReference type="Proteomes" id="UP000604475"/>
    </source>
</evidence>
<dbReference type="GO" id="GO:0012505">
    <property type="term" value="C:endomembrane system"/>
    <property type="evidence" value="ECO:0007669"/>
    <property type="project" value="UniProtKB-SubCell"/>
</dbReference>
<keyword evidence="8" id="KW-1185">Reference proteome</keyword>
<accession>A0A937UQH9</accession>
<comment type="subcellular location">
    <subcellularLocation>
        <location evidence="1">Endomembrane system</location>
        <topology evidence="1">Multi-pass membrane protein</topology>
    </subcellularLocation>
</comment>